<dbReference type="InterPro" id="IPR041913">
    <property type="entry name" value="POLD3_sf"/>
</dbReference>
<organism evidence="6 7">
    <name type="scientific">Galleria mellonella</name>
    <name type="common">Greater wax moth</name>
    <dbReference type="NCBI Taxonomy" id="7137"/>
    <lineage>
        <taxon>Eukaryota</taxon>
        <taxon>Metazoa</taxon>
        <taxon>Ecdysozoa</taxon>
        <taxon>Arthropoda</taxon>
        <taxon>Hexapoda</taxon>
        <taxon>Insecta</taxon>
        <taxon>Pterygota</taxon>
        <taxon>Neoptera</taxon>
        <taxon>Endopterygota</taxon>
        <taxon>Lepidoptera</taxon>
        <taxon>Glossata</taxon>
        <taxon>Ditrysia</taxon>
        <taxon>Pyraloidea</taxon>
        <taxon>Pyralidae</taxon>
        <taxon>Galleriinae</taxon>
        <taxon>Galleria</taxon>
    </lineage>
</organism>
<reference evidence="7" key="1">
    <citation type="submission" date="2025-08" db="UniProtKB">
        <authorList>
            <consortium name="RefSeq"/>
        </authorList>
    </citation>
    <scope>IDENTIFICATION</scope>
    <source>
        <tissue evidence="7">Whole larvae</tissue>
    </source>
</reference>
<sequence length="452" mass="51339">MEGNRDTNLNTLKEMLLDEDRLITYVSLSKELCVHVNESKLLLNKIVDLIKKNHPTINLCVNYIISGLTDDNKAFTKICTDAEIDGIKKSSKLIFFQHIYSVAKGQPTVDNMAYTAINKIEDFLLCTGFIRSNLCIKRTVNEIGNLKSSSQEIATHTKPVIPVKKVKEEKDTKTEIGEPSIDIVQKSKPDPTIKQDNMSKKMDSRNHNKSQKSIAGFFNKTDVHHKNDNYKNASNAIKMENGNKPNISIKVEEVDVKYDIDVEMEDVKNDYEEKNNGENKSKNKSITIVKKNAKVDKKRKRLLHVSDSESEDEKNDPFADDTSVTNRANAESDDEIPPTPALNTIKITSGIVNPKKRRKIVDKTYINEDGYILTKKEEIYESCSENEEVDIKENIQKVNEISPKKKQNNIVLNKKPDVSPNNKKIGAKVNRKKSSPPQKGKQQTLMNFFKKV</sequence>
<keyword evidence="6" id="KW-1185">Reference proteome</keyword>
<name>A0A6J1X1Q7_GALME</name>
<dbReference type="PANTHER" id="PTHR17598">
    <property type="entry name" value="DNA POLYMERASE DELTA SUBUNIT 3"/>
    <property type="match status" value="1"/>
</dbReference>
<dbReference type="InterPro" id="IPR019038">
    <property type="entry name" value="POLD3"/>
</dbReference>
<evidence type="ECO:0000256" key="4">
    <source>
        <dbReference type="ARBA" id="ARBA00023242"/>
    </source>
</evidence>
<dbReference type="Gene3D" id="3.90.1030.20">
    <property type="entry name" value="DNA polymerase delta, p66 (Cdc27) subunit, wHTH domain"/>
    <property type="match status" value="1"/>
</dbReference>
<evidence type="ECO:0000256" key="1">
    <source>
        <dbReference type="ARBA" id="ARBA00004123"/>
    </source>
</evidence>
<evidence type="ECO:0000256" key="3">
    <source>
        <dbReference type="ARBA" id="ARBA00022705"/>
    </source>
</evidence>
<evidence type="ECO:0000256" key="2">
    <source>
        <dbReference type="ARBA" id="ARBA00017589"/>
    </source>
</evidence>
<dbReference type="GO" id="GO:0006271">
    <property type="term" value="P:DNA strand elongation involved in DNA replication"/>
    <property type="evidence" value="ECO:0007669"/>
    <property type="project" value="TreeGrafter"/>
</dbReference>
<feature type="region of interest" description="Disordered" evidence="5">
    <location>
        <begin position="404"/>
        <end position="452"/>
    </location>
</feature>
<feature type="compositionally biased region" description="Basic and acidic residues" evidence="5">
    <location>
        <begin position="271"/>
        <end position="281"/>
    </location>
</feature>
<keyword evidence="4" id="KW-0539">Nucleus</keyword>
<dbReference type="InParanoid" id="A0A6J1X1Q7"/>
<evidence type="ECO:0000313" key="7">
    <source>
        <dbReference type="RefSeq" id="XP_026759626.2"/>
    </source>
</evidence>
<protein>
    <recommendedName>
        <fullName evidence="2">DNA polymerase delta subunit 3</fullName>
    </recommendedName>
</protein>
<dbReference type="GO" id="GO:1904161">
    <property type="term" value="P:DNA synthesis involved in UV-damage excision repair"/>
    <property type="evidence" value="ECO:0007669"/>
    <property type="project" value="TreeGrafter"/>
</dbReference>
<feature type="compositionally biased region" description="Basic and acidic residues" evidence="5">
    <location>
        <begin position="185"/>
        <end position="206"/>
    </location>
</feature>
<comment type="subcellular location">
    <subcellularLocation>
        <location evidence="1">Nucleus</location>
    </subcellularLocation>
</comment>
<dbReference type="GO" id="GO:0006297">
    <property type="term" value="P:nucleotide-excision repair, DNA gap filling"/>
    <property type="evidence" value="ECO:0007669"/>
    <property type="project" value="TreeGrafter"/>
</dbReference>
<accession>A0A6J1X1Q7</accession>
<dbReference type="GO" id="GO:0003887">
    <property type="term" value="F:DNA-directed DNA polymerase activity"/>
    <property type="evidence" value="ECO:0007669"/>
    <property type="project" value="TreeGrafter"/>
</dbReference>
<dbReference type="GeneID" id="113518825"/>
<dbReference type="PANTHER" id="PTHR17598:SF13">
    <property type="entry name" value="DNA POLYMERASE DELTA SUBUNIT 3"/>
    <property type="match status" value="1"/>
</dbReference>
<dbReference type="Proteomes" id="UP001652740">
    <property type="component" value="Unplaced"/>
</dbReference>
<evidence type="ECO:0000313" key="6">
    <source>
        <dbReference type="Proteomes" id="UP001652740"/>
    </source>
</evidence>
<dbReference type="AlphaFoldDB" id="A0A6J1X1Q7"/>
<feature type="region of interest" description="Disordered" evidence="5">
    <location>
        <begin position="184"/>
        <end position="209"/>
    </location>
</feature>
<feature type="region of interest" description="Disordered" evidence="5">
    <location>
        <begin position="271"/>
        <end position="342"/>
    </location>
</feature>
<feature type="compositionally biased region" description="Basic residues" evidence="5">
    <location>
        <begin position="425"/>
        <end position="434"/>
    </location>
</feature>
<dbReference type="RefSeq" id="XP_026759626.2">
    <property type="nucleotide sequence ID" value="XM_026903825.3"/>
</dbReference>
<dbReference type="Pfam" id="PF09507">
    <property type="entry name" value="CDC27"/>
    <property type="match status" value="1"/>
</dbReference>
<dbReference type="GO" id="GO:0043625">
    <property type="term" value="C:delta DNA polymerase complex"/>
    <property type="evidence" value="ECO:0007669"/>
    <property type="project" value="InterPro"/>
</dbReference>
<proteinExistence type="predicted"/>
<evidence type="ECO:0000256" key="5">
    <source>
        <dbReference type="SAM" id="MobiDB-lite"/>
    </source>
</evidence>
<gene>
    <name evidence="7" type="primary">LOC113518825</name>
</gene>
<keyword evidence="3" id="KW-0235">DNA replication</keyword>
<dbReference type="KEGG" id="gmw:113518825"/>